<feature type="domain" description="3-hydroxyacyl-CoA dehydrogenase NAD binding" evidence="16">
    <location>
        <begin position="282"/>
        <end position="439"/>
    </location>
</feature>
<evidence type="ECO:0000256" key="7">
    <source>
        <dbReference type="ARBA" id="ARBA00023027"/>
    </source>
</evidence>
<reference evidence="18" key="1">
    <citation type="journal article" date="2019" name="Int. J. Syst. Evol. Microbiol.">
        <title>The Global Catalogue of Microorganisms (GCM) 10K type strain sequencing project: providing services to taxonomists for standard genome sequencing and annotation.</title>
        <authorList>
            <consortium name="The Broad Institute Genomics Platform"/>
            <consortium name="The Broad Institute Genome Sequencing Center for Infectious Disease"/>
            <person name="Wu L."/>
            <person name="Ma J."/>
        </authorList>
    </citation>
    <scope>NUCLEOTIDE SEQUENCE [LARGE SCALE GENOMIC DNA]</scope>
    <source>
        <strain evidence="18">CGMCC 4.7405</strain>
    </source>
</reference>
<dbReference type="PANTHER" id="PTHR23309">
    <property type="entry name" value="3-HYDROXYACYL-COA DEHYROGENASE"/>
    <property type="match status" value="1"/>
</dbReference>
<keyword evidence="5" id="KW-0442">Lipid degradation</keyword>
<dbReference type="InterPro" id="IPR006176">
    <property type="entry name" value="3-OHacyl-CoA_DH_NAD-bd"/>
</dbReference>
<dbReference type="Gene3D" id="1.10.1040.50">
    <property type="match status" value="1"/>
</dbReference>
<dbReference type="Pfam" id="PF00378">
    <property type="entry name" value="ECH_1"/>
    <property type="match status" value="1"/>
</dbReference>
<dbReference type="SUPFAM" id="SSF51735">
    <property type="entry name" value="NAD(P)-binding Rossmann-fold domains"/>
    <property type="match status" value="1"/>
</dbReference>
<dbReference type="InterPro" id="IPR008927">
    <property type="entry name" value="6-PGluconate_DH-like_C_sf"/>
</dbReference>
<keyword evidence="9" id="KW-0576">Peroxisome</keyword>
<keyword evidence="11" id="KW-0456">Lyase</keyword>
<evidence type="ECO:0000256" key="4">
    <source>
        <dbReference type="ARBA" id="ARBA00022832"/>
    </source>
</evidence>
<dbReference type="SUPFAM" id="SSF48179">
    <property type="entry name" value="6-phosphogluconate dehydrogenase C-terminal domain-like"/>
    <property type="match status" value="2"/>
</dbReference>
<dbReference type="Gene3D" id="3.40.50.720">
    <property type="entry name" value="NAD(P)-binding Rossmann-like Domain"/>
    <property type="match status" value="1"/>
</dbReference>
<dbReference type="InterPro" id="IPR006108">
    <property type="entry name" value="3HC_DH_C"/>
</dbReference>
<evidence type="ECO:0000256" key="8">
    <source>
        <dbReference type="ARBA" id="ARBA00023098"/>
    </source>
</evidence>
<sequence>MSGPVRIERDGDIAVIVIDNPPVNASTAAVRRGLLDALHATTDDRAVVLIGAGKHLVSGSDLREFEGEIPEPQLPEVLAAIERHPRPVVAAISGSTLGGGLELALACDLRIALKGARVGLPEAGLGMIPGAGGIVRTVRLLDPDRVLELVVSATPVDVAHAEGLIDLVVSERLRDRAVAAARTATKRVLTEQPARAGVPGRFEETAQRLLARHGATGPVAPAIGAVLTATAVPARAALRHERAEFLRLRASPEAAALRHLFFARTAATRAGKPAVERKLRSVGVIGAGTMGAGIARAFASAGVEVVLVDVDAGMLERARAAVERSGNDVRTSTRMADLAGVDLVVEAVFEDHDVKAEVLAAAAAVVPDVPLATNTSYLDVDALAAVTPDPSRVLGMHFLAPAHRTAVLEVVRGRETSSDALDHAFSAARLLGKTPVVVGVCDGFVGNRVFSAYRYQCELLVEEGAQPRQVDEALLGLGFAMGPFAVADMSGLDVAWRARRRRDAGRDPRERYPDVADRLVEKGRLGQKTGAGWYRYPDGARTPHDDPEVARIIAESRADKGITARPIGPGEIGERVLTAMANEAALLLAEGIAARPGDVDVLLTRGYGFPERLGGPCHWATTQPPEKLAEALRRLEEAVGWGFRAGDPALLR</sequence>
<evidence type="ECO:0000259" key="16">
    <source>
        <dbReference type="Pfam" id="PF02737"/>
    </source>
</evidence>
<dbReference type="PROSITE" id="PS00166">
    <property type="entry name" value="ENOYL_COA_HYDRATASE"/>
    <property type="match status" value="1"/>
</dbReference>
<evidence type="ECO:0000259" key="15">
    <source>
        <dbReference type="Pfam" id="PF00725"/>
    </source>
</evidence>
<comment type="subcellular location">
    <subcellularLocation>
        <location evidence="1">Peroxisome</location>
    </subcellularLocation>
</comment>
<comment type="caution">
    <text evidence="17">The sequence shown here is derived from an EMBL/GenBank/DDBJ whole genome shotgun (WGS) entry which is preliminary data.</text>
</comment>
<evidence type="ECO:0000256" key="5">
    <source>
        <dbReference type="ARBA" id="ARBA00022963"/>
    </source>
</evidence>
<dbReference type="SUPFAM" id="SSF52096">
    <property type="entry name" value="ClpP/crotonase"/>
    <property type="match status" value="1"/>
</dbReference>
<evidence type="ECO:0000256" key="10">
    <source>
        <dbReference type="ARBA" id="ARBA00023235"/>
    </source>
</evidence>
<dbReference type="Gene3D" id="3.90.226.10">
    <property type="entry name" value="2-enoyl-CoA Hydratase, Chain A, domain 1"/>
    <property type="match status" value="1"/>
</dbReference>
<gene>
    <name evidence="17" type="ORF">ACFOWZ_37275</name>
</gene>
<keyword evidence="8" id="KW-0443">Lipid metabolism</keyword>
<organism evidence="17 18">
    <name type="scientific">Lentzea rhizosphaerae</name>
    <dbReference type="NCBI Taxonomy" id="2041025"/>
    <lineage>
        <taxon>Bacteria</taxon>
        <taxon>Bacillati</taxon>
        <taxon>Actinomycetota</taxon>
        <taxon>Actinomycetes</taxon>
        <taxon>Pseudonocardiales</taxon>
        <taxon>Pseudonocardiaceae</taxon>
        <taxon>Lentzea</taxon>
    </lineage>
</organism>
<comment type="similarity">
    <text evidence="14">Belongs to the enoyl-CoA hydratase/isomerase family.</text>
</comment>
<evidence type="ECO:0000256" key="2">
    <source>
        <dbReference type="ARBA" id="ARBA00005005"/>
    </source>
</evidence>
<evidence type="ECO:0000256" key="14">
    <source>
        <dbReference type="RuleBase" id="RU003707"/>
    </source>
</evidence>
<dbReference type="RefSeq" id="WP_382378647.1">
    <property type="nucleotide sequence ID" value="NZ_JBHRZI010000032.1"/>
</dbReference>
<dbReference type="Pfam" id="PF00725">
    <property type="entry name" value="3HCDH"/>
    <property type="match status" value="1"/>
</dbReference>
<evidence type="ECO:0000256" key="6">
    <source>
        <dbReference type="ARBA" id="ARBA00023002"/>
    </source>
</evidence>
<evidence type="ECO:0000256" key="13">
    <source>
        <dbReference type="ARBA" id="ARBA00049556"/>
    </source>
</evidence>
<name>A0ABV8C529_9PSEU</name>
<accession>A0ABV8C529</accession>
<keyword evidence="7" id="KW-0520">NAD</keyword>
<comment type="catalytic activity">
    <reaction evidence="13">
        <text>a (3S)-3-hydroxyacyl-CoA + NAD(+) = a 3-oxoacyl-CoA + NADH + H(+)</text>
        <dbReference type="Rhea" id="RHEA:22432"/>
        <dbReference type="ChEBI" id="CHEBI:15378"/>
        <dbReference type="ChEBI" id="CHEBI:57318"/>
        <dbReference type="ChEBI" id="CHEBI:57540"/>
        <dbReference type="ChEBI" id="CHEBI:57945"/>
        <dbReference type="ChEBI" id="CHEBI:90726"/>
        <dbReference type="EC" id="1.1.1.35"/>
    </reaction>
</comment>
<evidence type="ECO:0000256" key="1">
    <source>
        <dbReference type="ARBA" id="ARBA00004275"/>
    </source>
</evidence>
<keyword evidence="18" id="KW-1185">Reference proteome</keyword>
<keyword evidence="4" id="KW-0276">Fatty acid metabolism</keyword>
<dbReference type="InterPro" id="IPR018376">
    <property type="entry name" value="Enoyl-CoA_hyd/isom_CS"/>
</dbReference>
<evidence type="ECO:0000256" key="9">
    <source>
        <dbReference type="ARBA" id="ARBA00023140"/>
    </source>
</evidence>
<protein>
    <submittedName>
        <fullName evidence="17">3-hydroxyacyl-CoA dehydrogenase NAD-binding domain-containing protein</fullName>
    </submittedName>
</protein>
<evidence type="ECO:0000313" key="18">
    <source>
        <dbReference type="Proteomes" id="UP001595690"/>
    </source>
</evidence>
<evidence type="ECO:0000256" key="12">
    <source>
        <dbReference type="ARBA" id="ARBA00023268"/>
    </source>
</evidence>
<dbReference type="InterPro" id="IPR036291">
    <property type="entry name" value="NAD(P)-bd_dom_sf"/>
</dbReference>
<dbReference type="Pfam" id="PF02737">
    <property type="entry name" value="3HCDH_N"/>
    <property type="match status" value="1"/>
</dbReference>
<dbReference type="InterPro" id="IPR029045">
    <property type="entry name" value="ClpP/crotonase-like_dom_sf"/>
</dbReference>
<keyword evidence="12" id="KW-0511">Multifunctional enzyme</keyword>
<dbReference type="CDD" id="cd06558">
    <property type="entry name" value="crotonase-like"/>
    <property type="match status" value="1"/>
</dbReference>
<evidence type="ECO:0000313" key="17">
    <source>
        <dbReference type="EMBL" id="MFC3897161.1"/>
    </source>
</evidence>
<keyword evidence="10" id="KW-0413">Isomerase</keyword>
<dbReference type="EMBL" id="JBHRZI010000032">
    <property type="protein sequence ID" value="MFC3897161.1"/>
    <property type="molecule type" value="Genomic_DNA"/>
</dbReference>
<feature type="domain" description="3-hydroxyacyl-CoA dehydrogenase C-terminal" evidence="15">
    <location>
        <begin position="443"/>
        <end position="536"/>
    </location>
</feature>
<evidence type="ECO:0000256" key="3">
    <source>
        <dbReference type="ARBA" id="ARBA00008750"/>
    </source>
</evidence>
<dbReference type="InterPro" id="IPR001753">
    <property type="entry name" value="Enoyl-CoA_hydra/iso"/>
</dbReference>
<comment type="similarity">
    <text evidence="3">In the N-terminal section; belongs to the enoyl-CoA hydratase/isomerase family.</text>
</comment>
<evidence type="ECO:0000256" key="11">
    <source>
        <dbReference type="ARBA" id="ARBA00023239"/>
    </source>
</evidence>
<dbReference type="Proteomes" id="UP001595690">
    <property type="component" value="Unassembled WGS sequence"/>
</dbReference>
<dbReference type="PANTHER" id="PTHR23309:SF51">
    <property type="entry name" value="3-HYDROXYACYL-COA DEHYDROGENASE-RELATED"/>
    <property type="match status" value="1"/>
</dbReference>
<keyword evidence="6" id="KW-0560">Oxidoreductase</keyword>
<proteinExistence type="inferred from homology"/>
<comment type="pathway">
    <text evidence="2">Lipid metabolism; fatty acid beta-oxidation.</text>
</comment>